<feature type="region of interest" description="Disordered" evidence="1">
    <location>
        <begin position="1"/>
        <end position="21"/>
    </location>
</feature>
<evidence type="ECO:0000313" key="3">
    <source>
        <dbReference type="Proteomes" id="UP000231267"/>
    </source>
</evidence>
<reference evidence="2 3" key="1">
    <citation type="submission" date="2017-09" db="EMBL/GenBank/DDBJ databases">
        <title>Depth-based differentiation of microbial function through sediment-hosted aquifers and enrichment of novel symbionts in the deep terrestrial subsurface.</title>
        <authorList>
            <person name="Probst A.J."/>
            <person name="Ladd B."/>
            <person name="Jarett J.K."/>
            <person name="Geller-Mcgrath D.E."/>
            <person name="Sieber C.M."/>
            <person name="Emerson J.B."/>
            <person name="Anantharaman K."/>
            <person name="Thomas B.C."/>
            <person name="Malmstrom R."/>
            <person name="Stieglmeier M."/>
            <person name="Klingl A."/>
            <person name="Woyke T."/>
            <person name="Ryan C.M."/>
            <person name="Banfield J.F."/>
        </authorList>
    </citation>
    <scope>NUCLEOTIDE SEQUENCE [LARGE SCALE GENOMIC DNA]</scope>
    <source>
        <strain evidence="2">CG12_big_fil_rev_8_21_14_0_65_43_15</strain>
    </source>
</reference>
<name>A0A2J0LG58_9BACT</name>
<dbReference type="NCBIfam" id="TIGR04137">
    <property type="entry name" value="Chlam_Ver_rRNA"/>
    <property type="match status" value="1"/>
</dbReference>
<feature type="compositionally biased region" description="Basic residues" evidence="1">
    <location>
        <begin position="11"/>
        <end position="21"/>
    </location>
</feature>
<dbReference type="InterPro" id="IPR026405">
    <property type="entry name" value="Chlam/Ver/Plancto_rRNA"/>
</dbReference>
<organism evidence="2 3">
    <name type="scientific">Candidatus Taenaricola geysiri</name>
    <dbReference type="NCBI Taxonomy" id="1974752"/>
    <lineage>
        <taxon>Bacteria</taxon>
        <taxon>Pseudomonadati</taxon>
        <taxon>Candidatus Omnitrophota</taxon>
        <taxon>Candidatus Taenaricola</taxon>
    </lineage>
</organism>
<gene>
    <name evidence="2" type="ORF">COW11_01310</name>
</gene>
<protein>
    <submittedName>
        <fullName evidence="2">Small basic protein</fullName>
    </submittedName>
</protein>
<accession>A0A2J0LG58</accession>
<feature type="compositionally biased region" description="Low complexity" evidence="1">
    <location>
        <begin position="76"/>
        <end position="97"/>
    </location>
</feature>
<sequence>MTMHPSLRTGSGKKGHRSVLKRHERLSVLMEKEKWDETKSIFGLPKVKTLKVKVKKEKVAAPEAEAGAVEAGIAPQAGAAAPKAGAAPQASKAAAPAAKKEDKKK</sequence>
<dbReference type="EMBL" id="PFGP01000027">
    <property type="protein sequence ID" value="PIW66825.1"/>
    <property type="molecule type" value="Genomic_DNA"/>
</dbReference>
<dbReference type="Proteomes" id="UP000231267">
    <property type="component" value="Unassembled WGS sequence"/>
</dbReference>
<dbReference type="AlphaFoldDB" id="A0A2J0LG58"/>
<evidence type="ECO:0000313" key="2">
    <source>
        <dbReference type="EMBL" id="PIW66825.1"/>
    </source>
</evidence>
<comment type="caution">
    <text evidence="2">The sequence shown here is derived from an EMBL/GenBank/DDBJ whole genome shotgun (WGS) entry which is preliminary data.</text>
</comment>
<proteinExistence type="predicted"/>
<feature type="region of interest" description="Disordered" evidence="1">
    <location>
        <begin position="76"/>
        <end position="105"/>
    </location>
</feature>
<evidence type="ECO:0000256" key="1">
    <source>
        <dbReference type="SAM" id="MobiDB-lite"/>
    </source>
</evidence>